<dbReference type="PANTHER" id="PTHR24289">
    <property type="entry name" value="STEROID 17-ALPHA-HYDROXYLASE/17,20 LYASE"/>
    <property type="match status" value="1"/>
</dbReference>
<dbReference type="PRINTS" id="PR00385">
    <property type="entry name" value="P450"/>
</dbReference>
<dbReference type="EC" id="1.14.14.16" evidence="14"/>
<evidence type="ECO:0000256" key="21">
    <source>
        <dbReference type="PIRSR" id="PIRSR602401-1"/>
    </source>
</evidence>
<evidence type="ECO:0000313" key="25">
    <source>
        <dbReference type="RefSeq" id="XP_031551984.1"/>
    </source>
</evidence>
<gene>
    <name evidence="25" type="primary">LOC116289234</name>
</gene>
<dbReference type="InterPro" id="IPR001128">
    <property type="entry name" value="Cyt_P450"/>
</dbReference>
<keyword evidence="24" id="KW-1185">Reference proteome</keyword>
<evidence type="ECO:0000256" key="14">
    <source>
        <dbReference type="ARBA" id="ARBA00044040"/>
    </source>
</evidence>
<dbReference type="GO" id="GO:0008610">
    <property type="term" value="P:lipid biosynthetic process"/>
    <property type="evidence" value="ECO:0007669"/>
    <property type="project" value="UniProtKB-ARBA"/>
</dbReference>
<evidence type="ECO:0000256" key="17">
    <source>
        <dbReference type="ARBA" id="ARBA00044265"/>
    </source>
</evidence>
<dbReference type="GO" id="GO:0008289">
    <property type="term" value="F:lipid binding"/>
    <property type="evidence" value="ECO:0007669"/>
    <property type="project" value="UniProtKB-KW"/>
</dbReference>
<dbReference type="InterPro" id="IPR017972">
    <property type="entry name" value="Cyt_P450_CS"/>
</dbReference>
<comment type="similarity">
    <text evidence="4 22">Belongs to the cytochrome P450 family.</text>
</comment>
<dbReference type="GeneID" id="116289234"/>
<keyword evidence="23" id="KW-0732">Signal</keyword>
<dbReference type="GO" id="GO:0004508">
    <property type="term" value="F:steroid 17-alpha-monooxygenase activity"/>
    <property type="evidence" value="ECO:0007669"/>
    <property type="project" value="TreeGrafter"/>
</dbReference>
<feature type="chain" id="PRO_5027619790" description="Steroid 21-hydroxylase" evidence="23">
    <location>
        <begin position="24"/>
        <end position="499"/>
    </location>
</feature>
<comment type="subcellular location">
    <subcellularLocation>
        <location evidence="1">Endomembrane system</location>
        <topology evidence="1">Peripheral membrane protein</topology>
    </subcellularLocation>
    <subcellularLocation>
        <location evidence="3">Endoplasmic reticulum membrane</location>
    </subcellularLocation>
    <subcellularLocation>
        <location evidence="2">Microsome membrane</location>
    </subcellularLocation>
</comment>
<evidence type="ECO:0000256" key="20">
    <source>
        <dbReference type="ARBA" id="ARBA00044342"/>
    </source>
</evidence>
<dbReference type="GO" id="GO:0042448">
    <property type="term" value="P:progesterone metabolic process"/>
    <property type="evidence" value="ECO:0007669"/>
    <property type="project" value="TreeGrafter"/>
</dbReference>
<evidence type="ECO:0000256" key="12">
    <source>
        <dbReference type="ARBA" id="ARBA00023121"/>
    </source>
</evidence>
<dbReference type="GO" id="GO:0020037">
    <property type="term" value="F:heme binding"/>
    <property type="evidence" value="ECO:0007669"/>
    <property type="project" value="InterPro"/>
</dbReference>
<dbReference type="CDD" id="cd11027">
    <property type="entry name" value="CYP17A1-like"/>
    <property type="match status" value="1"/>
</dbReference>
<evidence type="ECO:0000256" key="7">
    <source>
        <dbReference type="ARBA" id="ARBA00022824"/>
    </source>
</evidence>
<dbReference type="GO" id="GO:0005506">
    <property type="term" value="F:iron ion binding"/>
    <property type="evidence" value="ECO:0007669"/>
    <property type="project" value="InterPro"/>
</dbReference>
<evidence type="ECO:0000256" key="13">
    <source>
        <dbReference type="ARBA" id="ARBA00023136"/>
    </source>
</evidence>
<dbReference type="GO" id="GO:0042446">
    <property type="term" value="P:hormone biosynthetic process"/>
    <property type="evidence" value="ECO:0007669"/>
    <property type="project" value="TreeGrafter"/>
</dbReference>
<organism evidence="24 25">
    <name type="scientific">Actinia tenebrosa</name>
    <name type="common">Australian red waratah sea anemone</name>
    <dbReference type="NCBI Taxonomy" id="6105"/>
    <lineage>
        <taxon>Eukaryota</taxon>
        <taxon>Metazoa</taxon>
        <taxon>Cnidaria</taxon>
        <taxon>Anthozoa</taxon>
        <taxon>Hexacorallia</taxon>
        <taxon>Actiniaria</taxon>
        <taxon>Actiniidae</taxon>
        <taxon>Actinia</taxon>
    </lineage>
</organism>
<evidence type="ECO:0000256" key="23">
    <source>
        <dbReference type="SAM" id="SignalP"/>
    </source>
</evidence>
<dbReference type="FunFam" id="1.10.630.10:FF:000049">
    <property type="entry name" value="steroid 21-hydroxylase isoform X1"/>
    <property type="match status" value="1"/>
</dbReference>
<evidence type="ECO:0000256" key="22">
    <source>
        <dbReference type="RuleBase" id="RU000461"/>
    </source>
</evidence>
<evidence type="ECO:0000256" key="6">
    <source>
        <dbReference type="ARBA" id="ARBA00022723"/>
    </source>
</evidence>
<dbReference type="FunCoup" id="A0A6P8H6G0">
    <property type="interactions" value="758"/>
</dbReference>
<sequence length="499" mass="56653">MLVEVLAFVVILVLLYVAVKSTGRPKGMPPGPTPLPIIGNFLEVIKWTSKNQMQIEFTKAAKKYGNIFTVDIPGDRTVVVNSASIAREACLTKKDDFAGRPYKFTWDYLTRGSIDIAIGDFTPTLILQRKLVHSALRNYNPHLVENVEKEADKLSKRLKSHAGNPVDPAHDFLLTTVNVICAMVYGEHYEIDDPEFLMILDYNTKMFRLLSAVHLLNIFPFLIHFPIKDSKDIELVRVNRDRLLDTKLHEHRETYQDGVIRDLTDALIKALQEAQKEDSKVRDLITENHVVMTMTDAFSGGLETTMTSLRWYCAYMVLNPDIQAKVHAELDDVVGRDVMPKWEDKSRLPYLEATIAETLRMSCVAALAVPHKASVDSTLAGYKIPKGTTLLLNIWAMHYDENEWKSPHLFDPTRFLDDEGKFLHGSGTKSYLPFGAGRRVCIGEALAKQELFIVISRLMHQFRIESPPGCPPPERIGYMGLVHMPKPYKICFKERVLKN</sequence>
<evidence type="ECO:0000256" key="3">
    <source>
        <dbReference type="ARBA" id="ARBA00004586"/>
    </source>
</evidence>
<accession>A0A6P8H6G0</accession>
<keyword evidence="7" id="KW-0256">Endoplasmic reticulum</keyword>
<dbReference type="SUPFAM" id="SSF48264">
    <property type="entry name" value="Cytochrome P450"/>
    <property type="match status" value="1"/>
</dbReference>
<evidence type="ECO:0000256" key="15">
    <source>
        <dbReference type="ARBA" id="ARBA00044116"/>
    </source>
</evidence>
<dbReference type="RefSeq" id="XP_031551984.1">
    <property type="nucleotide sequence ID" value="XM_031696124.1"/>
</dbReference>
<dbReference type="InParanoid" id="A0A6P8H6G0"/>
<evidence type="ECO:0000256" key="8">
    <source>
        <dbReference type="ARBA" id="ARBA00022848"/>
    </source>
</evidence>
<proteinExistence type="inferred from homology"/>
<keyword evidence="5 21" id="KW-0349">Heme</keyword>
<evidence type="ECO:0000256" key="2">
    <source>
        <dbReference type="ARBA" id="ARBA00004524"/>
    </source>
</evidence>
<evidence type="ECO:0000256" key="9">
    <source>
        <dbReference type="ARBA" id="ARBA00023002"/>
    </source>
</evidence>
<keyword evidence="10 21" id="KW-0408">Iron</keyword>
<keyword evidence="9 22" id="KW-0560">Oxidoreductase</keyword>
<protein>
    <recommendedName>
        <fullName evidence="15">Steroid 21-hydroxylase</fullName>
        <ecNumber evidence="14">1.14.14.16</ecNumber>
    </recommendedName>
    <alternativeName>
        <fullName evidence="19">21-OHase</fullName>
    </alternativeName>
    <alternativeName>
        <fullName evidence="16">Cytochrome P-450c21</fullName>
    </alternativeName>
    <alternativeName>
        <fullName evidence="20">Cytochrome P450 21</fullName>
    </alternativeName>
    <alternativeName>
        <fullName evidence="18">Cytochrome P450 XXI</fullName>
    </alternativeName>
    <alternativeName>
        <fullName evidence="17">Cytochrome P450-C21</fullName>
    </alternativeName>
</protein>
<dbReference type="Gene3D" id="1.10.630.10">
    <property type="entry name" value="Cytochrome P450"/>
    <property type="match status" value="1"/>
</dbReference>
<dbReference type="KEGG" id="aten:116289234"/>
<dbReference type="InterPro" id="IPR036396">
    <property type="entry name" value="Cyt_P450_sf"/>
</dbReference>
<keyword evidence="13" id="KW-0472">Membrane</keyword>
<dbReference type="OrthoDB" id="1470350at2759"/>
<dbReference type="InterPro" id="IPR002401">
    <property type="entry name" value="Cyt_P450_E_grp-I"/>
</dbReference>
<evidence type="ECO:0000256" key="16">
    <source>
        <dbReference type="ARBA" id="ARBA00044217"/>
    </source>
</evidence>
<name>A0A6P8H6G0_ACTTE</name>
<dbReference type="AlphaFoldDB" id="A0A6P8H6G0"/>
<dbReference type="Proteomes" id="UP000515163">
    <property type="component" value="Unplaced"/>
</dbReference>
<keyword evidence="8" id="KW-0492">Microsome</keyword>
<comment type="cofactor">
    <cofactor evidence="21">
        <name>heme</name>
        <dbReference type="ChEBI" id="CHEBI:30413"/>
    </cofactor>
</comment>
<feature type="signal peptide" evidence="23">
    <location>
        <begin position="1"/>
        <end position="23"/>
    </location>
</feature>
<feature type="binding site" description="axial binding residue" evidence="21">
    <location>
        <position position="441"/>
    </location>
    <ligand>
        <name>heme</name>
        <dbReference type="ChEBI" id="CHEBI:30413"/>
    </ligand>
    <ligandPart>
        <name>Fe</name>
        <dbReference type="ChEBI" id="CHEBI:18248"/>
    </ligandPart>
</feature>
<evidence type="ECO:0000313" key="24">
    <source>
        <dbReference type="Proteomes" id="UP000515163"/>
    </source>
</evidence>
<evidence type="ECO:0000256" key="11">
    <source>
        <dbReference type="ARBA" id="ARBA00023033"/>
    </source>
</evidence>
<dbReference type="PROSITE" id="PS00086">
    <property type="entry name" value="CYTOCHROME_P450"/>
    <property type="match status" value="1"/>
</dbReference>
<reference evidence="25" key="1">
    <citation type="submission" date="2025-08" db="UniProtKB">
        <authorList>
            <consortium name="RefSeq"/>
        </authorList>
    </citation>
    <scope>IDENTIFICATION</scope>
    <source>
        <tissue evidence="25">Tentacle</tissue>
    </source>
</reference>
<keyword evidence="11 22" id="KW-0503">Monooxygenase</keyword>
<dbReference type="GO" id="GO:0005789">
    <property type="term" value="C:endoplasmic reticulum membrane"/>
    <property type="evidence" value="ECO:0007669"/>
    <property type="project" value="UniProtKB-SubCell"/>
</dbReference>
<evidence type="ECO:0000256" key="19">
    <source>
        <dbReference type="ARBA" id="ARBA00044304"/>
    </source>
</evidence>
<evidence type="ECO:0000256" key="5">
    <source>
        <dbReference type="ARBA" id="ARBA00022617"/>
    </source>
</evidence>
<evidence type="ECO:0000256" key="18">
    <source>
        <dbReference type="ARBA" id="ARBA00044282"/>
    </source>
</evidence>
<evidence type="ECO:0000256" key="4">
    <source>
        <dbReference type="ARBA" id="ARBA00010617"/>
    </source>
</evidence>
<dbReference type="PRINTS" id="PR00463">
    <property type="entry name" value="EP450I"/>
</dbReference>
<keyword evidence="12" id="KW-0446">Lipid-binding</keyword>
<dbReference type="GO" id="GO:0004509">
    <property type="term" value="F:steroid 21-monooxygenase activity"/>
    <property type="evidence" value="ECO:0007669"/>
    <property type="project" value="UniProtKB-EC"/>
</dbReference>
<evidence type="ECO:0000256" key="10">
    <source>
        <dbReference type="ARBA" id="ARBA00023004"/>
    </source>
</evidence>
<keyword evidence="6 21" id="KW-0479">Metal-binding</keyword>
<dbReference type="PANTHER" id="PTHR24289:SF1">
    <property type="entry name" value="STEROID 17-ALPHA-HYDROXYLASE_17,20 LYASE"/>
    <property type="match status" value="1"/>
</dbReference>
<dbReference type="Pfam" id="PF00067">
    <property type="entry name" value="p450"/>
    <property type="match status" value="1"/>
</dbReference>
<evidence type="ECO:0000256" key="1">
    <source>
        <dbReference type="ARBA" id="ARBA00004184"/>
    </source>
</evidence>